<dbReference type="PANTHER" id="PTHR47392:SF1">
    <property type="entry name" value="G-PROTEIN COUPLED RECEPTOR 82-RELATED"/>
    <property type="match status" value="1"/>
</dbReference>
<evidence type="ECO:0000256" key="5">
    <source>
        <dbReference type="SAM" id="Phobius"/>
    </source>
</evidence>
<comment type="subcellular location">
    <subcellularLocation>
        <location evidence="1">Membrane</location>
    </subcellularLocation>
</comment>
<feature type="transmembrane region" description="Helical" evidence="5">
    <location>
        <begin position="32"/>
        <end position="52"/>
    </location>
</feature>
<keyword evidence="2 5" id="KW-0812">Transmembrane</keyword>
<keyword evidence="8" id="KW-1185">Reference proteome</keyword>
<reference evidence="7" key="1">
    <citation type="submission" date="2020-10" db="EMBL/GenBank/DDBJ databases">
        <title>Chromosome-scale genome assembly of the Allis shad, Alosa alosa.</title>
        <authorList>
            <person name="Margot Z."/>
            <person name="Christophe K."/>
            <person name="Cabau C."/>
            <person name="Louis A."/>
            <person name="Berthelot C."/>
            <person name="Parey E."/>
            <person name="Roest Crollius H."/>
            <person name="Montfort J."/>
            <person name="Robinson-Rechavi M."/>
            <person name="Bucao C."/>
            <person name="Bouchez O."/>
            <person name="Gislard M."/>
            <person name="Lluch J."/>
            <person name="Milhes M."/>
            <person name="Lampietro C."/>
            <person name="Lopez Roques C."/>
            <person name="Donnadieu C."/>
            <person name="Braasch I."/>
            <person name="Desvignes T."/>
            <person name="Postlethwait J."/>
            <person name="Bobe J."/>
            <person name="Guiguen Y."/>
        </authorList>
    </citation>
    <scope>NUCLEOTIDE SEQUENCE</scope>
    <source>
        <strain evidence="7">M-15738</strain>
        <tissue evidence="7">Blood</tissue>
    </source>
</reference>
<evidence type="ECO:0000256" key="1">
    <source>
        <dbReference type="ARBA" id="ARBA00004370"/>
    </source>
</evidence>
<dbReference type="Gene3D" id="1.20.1070.10">
    <property type="entry name" value="Rhodopsin 7-helix transmembrane proteins"/>
    <property type="match status" value="1"/>
</dbReference>
<dbReference type="GO" id="GO:0016020">
    <property type="term" value="C:membrane"/>
    <property type="evidence" value="ECO:0007669"/>
    <property type="project" value="UniProtKB-SubCell"/>
</dbReference>
<dbReference type="PANTHER" id="PTHR47392">
    <property type="entry name" value="G-PROTEIN COUPLED RECEPTOR 82-RELATED"/>
    <property type="match status" value="1"/>
</dbReference>
<evidence type="ECO:0000256" key="3">
    <source>
        <dbReference type="ARBA" id="ARBA00022989"/>
    </source>
</evidence>
<dbReference type="AlphaFoldDB" id="A0AAV6H972"/>
<feature type="transmembrane region" description="Helical" evidence="5">
    <location>
        <begin position="108"/>
        <end position="126"/>
    </location>
</feature>
<feature type="transmembrane region" description="Helical" evidence="5">
    <location>
        <begin position="64"/>
        <end position="88"/>
    </location>
</feature>
<accession>A0AAV6H972</accession>
<organism evidence="7 8">
    <name type="scientific">Alosa alosa</name>
    <name type="common">allis shad</name>
    <dbReference type="NCBI Taxonomy" id="278164"/>
    <lineage>
        <taxon>Eukaryota</taxon>
        <taxon>Metazoa</taxon>
        <taxon>Chordata</taxon>
        <taxon>Craniata</taxon>
        <taxon>Vertebrata</taxon>
        <taxon>Euteleostomi</taxon>
        <taxon>Actinopterygii</taxon>
        <taxon>Neopterygii</taxon>
        <taxon>Teleostei</taxon>
        <taxon>Clupei</taxon>
        <taxon>Clupeiformes</taxon>
        <taxon>Clupeoidei</taxon>
        <taxon>Clupeidae</taxon>
        <taxon>Alosa</taxon>
    </lineage>
</organism>
<evidence type="ECO:0000313" key="8">
    <source>
        <dbReference type="Proteomes" id="UP000823561"/>
    </source>
</evidence>
<protein>
    <recommendedName>
        <fullName evidence="6">G-protein coupled receptors family 1 profile domain-containing protein</fullName>
    </recommendedName>
</protein>
<evidence type="ECO:0000313" key="7">
    <source>
        <dbReference type="EMBL" id="KAG5283149.1"/>
    </source>
</evidence>
<dbReference type="PRINTS" id="PR00237">
    <property type="entry name" value="GPCRRHODOPSN"/>
</dbReference>
<name>A0AAV6H972_9TELE</name>
<evidence type="ECO:0000259" key="6">
    <source>
        <dbReference type="PROSITE" id="PS50262"/>
    </source>
</evidence>
<evidence type="ECO:0000256" key="4">
    <source>
        <dbReference type="ARBA" id="ARBA00023136"/>
    </source>
</evidence>
<sequence>MTMADANLTTDFSNVTIRLCPSVTTYIVLPTLYTLMFLAGLPGNILSLWVFMSRIPDKSPTHIYLINLSVSNLVLCLTMPILAAYYALSSFLDISHPFCKMAVSLLTPIIHTNITVGMINLTWVALSRCATLILNNH</sequence>
<dbReference type="Pfam" id="PF00001">
    <property type="entry name" value="7tm_1"/>
    <property type="match status" value="1"/>
</dbReference>
<keyword evidence="4 5" id="KW-0472">Membrane</keyword>
<dbReference type="InterPro" id="IPR042804">
    <property type="entry name" value="GPR82"/>
</dbReference>
<dbReference type="InterPro" id="IPR000276">
    <property type="entry name" value="GPCR_Rhodpsn"/>
</dbReference>
<evidence type="ECO:0000256" key="2">
    <source>
        <dbReference type="ARBA" id="ARBA00022692"/>
    </source>
</evidence>
<feature type="non-terminal residue" evidence="7">
    <location>
        <position position="137"/>
    </location>
</feature>
<dbReference type="InterPro" id="IPR017452">
    <property type="entry name" value="GPCR_Rhodpsn_7TM"/>
</dbReference>
<keyword evidence="3 5" id="KW-1133">Transmembrane helix</keyword>
<dbReference type="EMBL" id="JADWDJ010000003">
    <property type="protein sequence ID" value="KAG5283149.1"/>
    <property type="molecule type" value="Genomic_DNA"/>
</dbReference>
<proteinExistence type="predicted"/>
<dbReference type="SUPFAM" id="SSF81321">
    <property type="entry name" value="Family A G protein-coupled receptor-like"/>
    <property type="match status" value="1"/>
</dbReference>
<comment type="caution">
    <text evidence="7">The sequence shown here is derived from an EMBL/GenBank/DDBJ whole genome shotgun (WGS) entry which is preliminary data.</text>
</comment>
<dbReference type="Proteomes" id="UP000823561">
    <property type="component" value="Chromosome 3"/>
</dbReference>
<dbReference type="GO" id="GO:0004930">
    <property type="term" value="F:G protein-coupled receptor activity"/>
    <property type="evidence" value="ECO:0007669"/>
    <property type="project" value="InterPro"/>
</dbReference>
<gene>
    <name evidence="7" type="ORF">AALO_G00038860</name>
</gene>
<feature type="domain" description="G-protein coupled receptors family 1 profile" evidence="6">
    <location>
        <begin position="43"/>
        <end position="137"/>
    </location>
</feature>
<dbReference type="PROSITE" id="PS50262">
    <property type="entry name" value="G_PROTEIN_RECEP_F1_2"/>
    <property type="match status" value="1"/>
</dbReference>